<comment type="catalytic activity">
    <reaction evidence="10">
        <text>8-oxo-dGTP + H2O = 8-oxo-dGMP + diphosphate + H(+)</text>
        <dbReference type="Rhea" id="RHEA:31575"/>
        <dbReference type="ChEBI" id="CHEBI:15377"/>
        <dbReference type="ChEBI" id="CHEBI:15378"/>
        <dbReference type="ChEBI" id="CHEBI:33019"/>
        <dbReference type="ChEBI" id="CHEBI:63224"/>
        <dbReference type="ChEBI" id="CHEBI:77896"/>
        <dbReference type="EC" id="3.6.1.55"/>
    </reaction>
</comment>
<keyword evidence="20" id="KW-1185">Reference proteome</keyword>
<dbReference type="InterPro" id="IPR015797">
    <property type="entry name" value="NUDIX_hydrolase-like_dom_sf"/>
</dbReference>
<dbReference type="InterPro" id="IPR020084">
    <property type="entry name" value="NUDIX_hydrolase_CS"/>
</dbReference>
<evidence type="ECO:0000256" key="10">
    <source>
        <dbReference type="ARBA" id="ARBA00035861"/>
    </source>
</evidence>
<dbReference type="InterPro" id="IPR047127">
    <property type="entry name" value="MutT-like"/>
</dbReference>
<dbReference type="GO" id="GO:0006281">
    <property type="term" value="P:DNA repair"/>
    <property type="evidence" value="ECO:0007669"/>
    <property type="project" value="UniProtKB-KW"/>
</dbReference>
<comment type="similarity">
    <text evidence="2 17">Belongs to the Nudix hydrolase family.</text>
</comment>
<evidence type="ECO:0000256" key="13">
    <source>
        <dbReference type="ARBA" id="ARBA00040794"/>
    </source>
</evidence>
<dbReference type="RefSeq" id="WP_160383417.1">
    <property type="nucleotide sequence ID" value="NZ_WNXQ01000009.1"/>
</dbReference>
<dbReference type="PANTHER" id="PTHR47707">
    <property type="entry name" value="8-OXO-DGTP DIPHOSPHATASE"/>
    <property type="match status" value="1"/>
</dbReference>
<dbReference type="EMBL" id="WNXQ01000009">
    <property type="protein sequence ID" value="MWB79200.1"/>
    <property type="molecule type" value="Genomic_DNA"/>
</dbReference>
<dbReference type="GO" id="GO:0035539">
    <property type="term" value="F:8-oxo-7,8-dihydrodeoxyguanosine triphosphate pyrophosphatase activity"/>
    <property type="evidence" value="ECO:0007669"/>
    <property type="project" value="UniProtKB-EC"/>
</dbReference>
<comment type="catalytic activity">
    <reaction evidence="11">
        <text>8-oxo-GTP + H2O = 8-oxo-GMP + diphosphate + H(+)</text>
        <dbReference type="Rhea" id="RHEA:67616"/>
        <dbReference type="ChEBI" id="CHEBI:15377"/>
        <dbReference type="ChEBI" id="CHEBI:15378"/>
        <dbReference type="ChEBI" id="CHEBI:33019"/>
        <dbReference type="ChEBI" id="CHEBI:143553"/>
        <dbReference type="ChEBI" id="CHEBI:145694"/>
    </reaction>
</comment>
<keyword evidence="6" id="KW-0227">DNA damage</keyword>
<name>A0A844WFJ2_9RHOB</name>
<protein>
    <recommendedName>
        <fullName evidence="13">8-oxo-dGTP diphosphatase</fullName>
        <ecNumber evidence="12">3.6.1.55</ecNumber>
    </recommendedName>
    <alternativeName>
        <fullName evidence="16">7,8-dihydro-8-oxoguanine-triphosphatase</fullName>
    </alternativeName>
    <alternativeName>
        <fullName evidence="15">Mutator protein MutT</fullName>
    </alternativeName>
    <alternativeName>
        <fullName evidence="14">dGTP pyrophosphohydrolase</fullName>
    </alternativeName>
</protein>
<reference evidence="19 20" key="1">
    <citation type="submission" date="2019-11" db="EMBL/GenBank/DDBJ databases">
        <title>Pseudooceanicola pacifica sp. nov., isolated from deep-sea sediment of the Pacific Ocean.</title>
        <authorList>
            <person name="Lyu L."/>
        </authorList>
    </citation>
    <scope>NUCLEOTIDE SEQUENCE [LARGE SCALE GENOMIC DNA]</scope>
    <source>
        <strain evidence="19 20">216_PA32_1</strain>
    </source>
</reference>
<evidence type="ECO:0000256" key="3">
    <source>
        <dbReference type="ARBA" id="ARBA00022457"/>
    </source>
</evidence>
<dbReference type="InterPro" id="IPR020476">
    <property type="entry name" value="Nudix_hydrolase"/>
</dbReference>
<keyword evidence="7 17" id="KW-0378">Hydrolase</keyword>
<dbReference type="GO" id="GO:0044716">
    <property type="term" value="F:8-oxo-GDP phosphatase activity"/>
    <property type="evidence" value="ECO:0007669"/>
    <property type="project" value="TreeGrafter"/>
</dbReference>
<organism evidence="19 20">
    <name type="scientific">Pseudooceanicola pacificus</name>
    <dbReference type="NCBI Taxonomy" id="2676438"/>
    <lineage>
        <taxon>Bacteria</taxon>
        <taxon>Pseudomonadati</taxon>
        <taxon>Pseudomonadota</taxon>
        <taxon>Alphaproteobacteria</taxon>
        <taxon>Rhodobacterales</taxon>
        <taxon>Paracoccaceae</taxon>
        <taxon>Pseudooceanicola</taxon>
    </lineage>
</organism>
<evidence type="ECO:0000256" key="9">
    <source>
        <dbReference type="ARBA" id="ARBA00023204"/>
    </source>
</evidence>
<evidence type="ECO:0000256" key="15">
    <source>
        <dbReference type="ARBA" id="ARBA00041979"/>
    </source>
</evidence>
<evidence type="ECO:0000256" key="6">
    <source>
        <dbReference type="ARBA" id="ARBA00022763"/>
    </source>
</evidence>
<comment type="cofactor">
    <cofactor evidence="1">
        <name>Mg(2+)</name>
        <dbReference type="ChEBI" id="CHEBI:18420"/>
    </cofactor>
</comment>
<sequence length="139" mass="15339">MGDDSAFAGAKVALFLGADLLVIRRDAHKPIPWPGYLDFPGGGREAGETPEDCVLRETREEVGLDLAAAELSWRRRYVDRAGPVWFFACRLPAERRGQVVFGEEGQGWGLMRPEAYLGHPDAIPHFADRLRDYLASAGA</sequence>
<keyword evidence="3" id="KW-0515">Mutator protein</keyword>
<accession>A0A844WFJ2</accession>
<dbReference type="SUPFAM" id="SSF55811">
    <property type="entry name" value="Nudix"/>
    <property type="match status" value="1"/>
</dbReference>
<evidence type="ECO:0000256" key="4">
    <source>
        <dbReference type="ARBA" id="ARBA00022705"/>
    </source>
</evidence>
<dbReference type="GO" id="GO:0008413">
    <property type="term" value="F:8-oxo-7,8-dihydroguanosine triphosphate pyrophosphatase activity"/>
    <property type="evidence" value="ECO:0007669"/>
    <property type="project" value="TreeGrafter"/>
</dbReference>
<evidence type="ECO:0000256" key="7">
    <source>
        <dbReference type="ARBA" id="ARBA00022801"/>
    </source>
</evidence>
<proteinExistence type="inferred from homology"/>
<evidence type="ECO:0000256" key="16">
    <source>
        <dbReference type="ARBA" id="ARBA00042798"/>
    </source>
</evidence>
<evidence type="ECO:0000256" key="14">
    <source>
        <dbReference type="ARBA" id="ARBA00041592"/>
    </source>
</evidence>
<keyword evidence="8" id="KW-0460">Magnesium</keyword>
<dbReference type="EC" id="3.6.1.55" evidence="12"/>
<dbReference type="Pfam" id="PF00293">
    <property type="entry name" value="NUDIX"/>
    <property type="match status" value="1"/>
</dbReference>
<evidence type="ECO:0000256" key="11">
    <source>
        <dbReference type="ARBA" id="ARBA00036904"/>
    </source>
</evidence>
<dbReference type="Proteomes" id="UP000443843">
    <property type="component" value="Unassembled WGS sequence"/>
</dbReference>
<keyword evidence="9" id="KW-0234">DNA repair</keyword>
<keyword evidence="4" id="KW-0235">DNA replication</keyword>
<evidence type="ECO:0000256" key="12">
    <source>
        <dbReference type="ARBA" id="ARBA00038905"/>
    </source>
</evidence>
<evidence type="ECO:0000256" key="5">
    <source>
        <dbReference type="ARBA" id="ARBA00022723"/>
    </source>
</evidence>
<evidence type="ECO:0000256" key="1">
    <source>
        <dbReference type="ARBA" id="ARBA00001946"/>
    </source>
</evidence>
<dbReference type="GO" id="GO:0044715">
    <property type="term" value="F:8-oxo-dGDP phosphatase activity"/>
    <property type="evidence" value="ECO:0007669"/>
    <property type="project" value="TreeGrafter"/>
</dbReference>
<dbReference type="AlphaFoldDB" id="A0A844WFJ2"/>
<evidence type="ECO:0000256" key="2">
    <source>
        <dbReference type="ARBA" id="ARBA00005582"/>
    </source>
</evidence>
<evidence type="ECO:0000313" key="19">
    <source>
        <dbReference type="EMBL" id="MWB79200.1"/>
    </source>
</evidence>
<dbReference type="GO" id="GO:0006260">
    <property type="term" value="P:DNA replication"/>
    <property type="evidence" value="ECO:0007669"/>
    <property type="project" value="UniProtKB-KW"/>
</dbReference>
<dbReference type="GO" id="GO:0046872">
    <property type="term" value="F:metal ion binding"/>
    <property type="evidence" value="ECO:0007669"/>
    <property type="project" value="UniProtKB-KW"/>
</dbReference>
<evidence type="ECO:0000256" key="8">
    <source>
        <dbReference type="ARBA" id="ARBA00022842"/>
    </source>
</evidence>
<evidence type="ECO:0000256" key="17">
    <source>
        <dbReference type="RuleBase" id="RU003476"/>
    </source>
</evidence>
<dbReference type="PROSITE" id="PS00893">
    <property type="entry name" value="NUDIX_BOX"/>
    <property type="match status" value="1"/>
</dbReference>
<evidence type="ECO:0000313" key="20">
    <source>
        <dbReference type="Proteomes" id="UP000443843"/>
    </source>
</evidence>
<gene>
    <name evidence="19" type="ORF">GLS40_14265</name>
</gene>
<dbReference type="Gene3D" id="3.90.79.10">
    <property type="entry name" value="Nucleoside Triphosphate Pyrophosphohydrolase"/>
    <property type="match status" value="1"/>
</dbReference>
<comment type="caution">
    <text evidence="19">The sequence shown here is derived from an EMBL/GenBank/DDBJ whole genome shotgun (WGS) entry which is preliminary data.</text>
</comment>
<dbReference type="PROSITE" id="PS51462">
    <property type="entry name" value="NUDIX"/>
    <property type="match status" value="1"/>
</dbReference>
<keyword evidence="5" id="KW-0479">Metal-binding</keyword>
<dbReference type="InterPro" id="IPR000086">
    <property type="entry name" value="NUDIX_hydrolase_dom"/>
</dbReference>
<evidence type="ECO:0000259" key="18">
    <source>
        <dbReference type="PROSITE" id="PS51462"/>
    </source>
</evidence>
<feature type="domain" description="Nudix hydrolase" evidence="18">
    <location>
        <begin position="5"/>
        <end position="134"/>
    </location>
</feature>
<dbReference type="PANTHER" id="PTHR47707:SF1">
    <property type="entry name" value="NUDIX HYDROLASE FAMILY PROTEIN"/>
    <property type="match status" value="1"/>
</dbReference>
<dbReference type="PRINTS" id="PR00502">
    <property type="entry name" value="NUDIXFAMILY"/>
</dbReference>